<keyword evidence="4" id="KW-1133">Transmembrane helix</keyword>
<evidence type="ECO:0000256" key="1">
    <source>
        <dbReference type="ARBA" id="ARBA00009995"/>
    </source>
</evidence>
<dbReference type="PANTHER" id="PTHR48043:SF159">
    <property type="entry name" value="EG:EG0003.4 PROTEIN-RELATED"/>
    <property type="match status" value="1"/>
</dbReference>
<keyword evidence="3" id="KW-0808">Transferase</keyword>
<dbReference type="GeneID" id="108037438"/>
<dbReference type="PANTHER" id="PTHR48043">
    <property type="entry name" value="EG:EG0003.4 PROTEIN-RELATED"/>
    <property type="match status" value="1"/>
</dbReference>
<proteinExistence type="inferred from homology"/>
<feature type="signal peptide" evidence="5">
    <location>
        <begin position="1"/>
        <end position="20"/>
    </location>
</feature>
<organism evidence="8">
    <name type="scientific">Drosophila rhopaloa</name>
    <name type="common">Fruit fly</name>
    <dbReference type="NCBI Taxonomy" id="1041015"/>
    <lineage>
        <taxon>Eukaryota</taxon>
        <taxon>Metazoa</taxon>
        <taxon>Ecdysozoa</taxon>
        <taxon>Arthropoda</taxon>
        <taxon>Hexapoda</taxon>
        <taxon>Insecta</taxon>
        <taxon>Pterygota</taxon>
        <taxon>Neoptera</taxon>
        <taxon>Endopterygota</taxon>
        <taxon>Diptera</taxon>
        <taxon>Brachycera</taxon>
        <taxon>Muscomorpha</taxon>
        <taxon>Ephydroidea</taxon>
        <taxon>Drosophilidae</taxon>
        <taxon>Drosophila</taxon>
        <taxon>Sophophora</taxon>
    </lineage>
</organism>
<keyword evidence="4" id="KW-0812">Transmembrane</keyword>
<evidence type="ECO:0000256" key="2">
    <source>
        <dbReference type="ARBA" id="ARBA00022676"/>
    </source>
</evidence>
<dbReference type="EnsemblMetazoa" id="XM_017113993.1">
    <property type="protein sequence ID" value="XP_016969482.1"/>
    <property type="gene ID" value="LOC108037438"/>
</dbReference>
<name>A0A6P4DVQ1_DRORH</name>
<evidence type="ECO:0000256" key="4">
    <source>
        <dbReference type="SAM" id="Phobius"/>
    </source>
</evidence>
<sequence length="522" mass="58546">MLPVRSVVLCVLAVVASTQGANILGIYSDLFPSHLIIHMSTAKALAEAGHNVTVVTTIQPKVMHKDIHLIVVPVTEEQERTLGKAMAIMAGNKNDVISTRYLLLNELDVMIRNQADLLSDPRFLSIYQTKFDLLILGSFYNDFQLGVAAKLKVPVIVDWMIPSNNVIDGFVANPSEISYVPNACTYASAPMSILKRAENLANHLILNYLTRRFDYKFTRIYNEIFTERDFPTLKEMKKNISLIFVGSHLISDRPIRPLVPAIVEIGGIQVKETPDPLPTDIDQFLERSTMGAIFVSFGSNIKSHMLKPEIVQIMFTVLSGLKQNIIWKWEDLEKTPGNASNILYKDWLPQDDILAHPNTKLFVNHAGKNSVTESQYHGVPMVAMPIFGDHPVNAAILVQSGYGVALDLLTITEDGFGKAINEVLGNEKYGHAVRKFSALYRDRPQTPRQSVVFWTEYVLRHHGAPHLQSPAVHMSFIELHNLDIYALFVAILVLLALLARLVGIYVGIWYLKIKVFKTKKLI</sequence>
<keyword evidence="7" id="KW-1185">Reference proteome</keyword>
<dbReference type="RefSeq" id="XP_016969482.1">
    <property type="nucleotide sequence ID" value="XM_017113993.1"/>
</dbReference>
<evidence type="ECO:0000256" key="5">
    <source>
        <dbReference type="SAM" id="SignalP"/>
    </source>
</evidence>
<reference evidence="8" key="2">
    <citation type="submission" date="2025-04" db="UniProtKB">
        <authorList>
            <consortium name="RefSeq"/>
        </authorList>
    </citation>
    <scope>IDENTIFICATION</scope>
</reference>
<dbReference type="CDD" id="cd03784">
    <property type="entry name" value="GT1_Gtf-like"/>
    <property type="match status" value="1"/>
</dbReference>
<comment type="similarity">
    <text evidence="1">Belongs to the UDP-glycosyltransferase family.</text>
</comment>
<accession>A0A6P4DVQ1</accession>
<dbReference type="Gene3D" id="3.40.50.2000">
    <property type="entry name" value="Glycogen Phosphorylase B"/>
    <property type="match status" value="2"/>
</dbReference>
<evidence type="ECO:0000256" key="3">
    <source>
        <dbReference type="ARBA" id="ARBA00022679"/>
    </source>
</evidence>
<dbReference type="Proteomes" id="UP001652680">
    <property type="component" value="Unassembled WGS sequence"/>
</dbReference>
<evidence type="ECO:0000313" key="8">
    <source>
        <dbReference type="RefSeq" id="XP_016969482.1"/>
    </source>
</evidence>
<keyword evidence="5" id="KW-0732">Signal</keyword>
<evidence type="ECO:0000313" key="7">
    <source>
        <dbReference type="Proteomes" id="UP001652680"/>
    </source>
</evidence>
<dbReference type="OrthoDB" id="5835829at2759"/>
<dbReference type="SUPFAM" id="SSF53756">
    <property type="entry name" value="UDP-Glycosyltransferase/glycogen phosphorylase"/>
    <property type="match status" value="1"/>
</dbReference>
<dbReference type="GO" id="GO:0008194">
    <property type="term" value="F:UDP-glycosyltransferase activity"/>
    <property type="evidence" value="ECO:0007669"/>
    <property type="project" value="InterPro"/>
</dbReference>
<protein>
    <submittedName>
        <fullName evidence="8">UDP-glucuronosyltransferase 1-5-like</fullName>
    </submittedName>
</protein>
<feature type="chain" id="PRO_5028145632" evidence="5">
    <location>
        <begin position="21"/>
        <end position="522"/>
    </location>
</feature>
<feature type="transmembrane region" description="Helical" evidence="4">
    <location>
        <begin position="484"/>
        <end position="511"/>
    </location>
</feature>
<dbReference type="InterPro" id="IPR050271">
    <property type="entry name" value="UDP-glycosyltransferase"/>
</dbReference>
<dbReference type="PROSITE" id="PS00599">
    <property type="entry name" value="AA_TRANSFER_CLASS_2"/>
    <property type="match status" value="1"/>
</dbReference>
<reference evidence="7" key="1">
    <citation type="journal article" date="2021" name="Elife">
        <title>Highly contiguous assemblies of 101 drosophilid genomes.</title>
        <authorList>
            <person name="Kim B.Y."/>
            <person name="Wang J.R."/>
            <person name="Miller D.E."/>
            <person name="Barmina O."/>
            <person name="Delaney E."/>
            <person name="Thompson A."/>
            <person name="Comeault A.A."/>
            <person name="Peede D."/>
            <person name="D'Agostino E.R."/>
            <person name="Pelaez J."/>
            <person name="Aguilar J.M."/>
            <person name="Haji D."/>
            <person name="Matsunaga T."/>
            <person name="Armstrong E.E."/>
            <person name="Zych M."/>
            <person name="Ogawa Y."/>
            <person name="Stamenkovic-Radak M."/>
            <person name="Jelic M."/>
            <person name="Veselinovic M.S."/>
            <person name="Tanaskovic M."/>
            <person name="Eric P."/>
            <person name="Gao J.J."/>
            <person name="Katoh T.K."/>
            <person name="Toda M.J."/>
            <person name="Watabe H."/>
            <person name="Watada M."/>
            <person name="Davis J.S."/>
            <person name="Moyle L.C."/>
            <person name="Manoli G."/>
            <person name="Bertolini E."/>
            <person name="Kostal V."/>
            <person name="Hawley R.S."/>
            <person name="Takahashi A."/>
            <person name="Jones C.D."/>
            <person name="Price D.K."/>
            <person name="Whiteman N."/>
            <person name="Kopp A."/>
            <person name="Matute D.R."/>
            <person name="Petrov D.A."/>
        </authorList>
    </citation>
    <scope>NUCLEOTIDE SEQUENCE [LARGE SCALE GENOMIC DNA]</scope>
</reference>
<dbReference type="InterPro" id="IPR001917">
    <property type="entry name" value="Aminotrans_II_pyridoxalP_BS"/>
</dbReference>
<keyword evidence="4" id="KW-0472">Membrane</keyword>
<dbReference type="Pfam" id="PF00201">
    <property type="entry name" value="UDPGT"/>
    <property type="match status" value="1"/>
</dbReference>
<evidence type="ECO:0000313" key="6">
    <source>
        <dbReference type="EnsemblMetazoa" id="XP_016969482.1"/>
    </source>
</evidence>
<gene>
    <name evidence="8" type="primary">LOC108037438</name>
    <name evidence="6" type="synonym">108037438</name>
</gene>
<reference evidence="6" key="3">
    <citation type="submission" date="2025-05" db="UniProtKB">
        <authorList>
            <consortium name="EnsemblMetazoa"/>
        </authorList>
    </citation>
    <scope>IDENTIFICATION</scope>
</reference>
<dbReference type="AlphaFoldDB" id="A0A6P4DVQ1"/>
<dbReference type="FunFam" id="3.40.50.2000:FF:000050">
    <property type="entry name" value="UDP-glucuronosyltransferase"/>
    <property type="match status" value="1"/>
</dbReference>
<dbReference type="InterPro" id="IPR002213">
    <property type="entry name" value="UDP_glucos_trans"/>
</dbReference>
<keyword evidence="2" id="KW-0328">Glycosyltransferase</keyword>